<evidence type="ECO:0000259" key="3">
    <source>
        <dbReference type="SMART" id="SM00822"/>
    </source>
</evidence>
<keyword evidence="2" id="KW-0560">Oxidoreductase</keyword>
<evidence type="ECO:0000313" key="4">
    <source>
        <dbReference type="EMBL" id="GAA4677897.1"/>
    </source>
</evidence>
<sequence length="231" mass="24267">MHASTRPTALVTGATRGIGRAIALELGSTHHVILGGRSAAALDELAAQLPSAETWVADLEHDDDLGSFAAGLDRLDVLVHSAGVLGGTTVEKTDRAEWRRVLEINVVAVAEVTRLALPALRRAEGTVILINSGSGFTSSAAGGLYAASKFALRALADGLREEERANGVRVSSVHPGRVDTDMQHELVAAQNGTYDATQYLGAQDIADAVRLVVDLPHTAVAESISVRPLRR</sequence>
<dbReference type="PRINTS" id="PR00081">
    <property type="entry name" value="GDHRDH"/>
</dbReference>
<dbReference type="Gene3D" id="3.40.50.720">
    <property type="entry name" value="NAD(P)-binding Rossmann-like Domain"/>
    <property type="match status" value="1"/>
</dbReference>
<dbReference type="NCBIfam" id="NF006073">
    <property type="entry name" value="PRK08219.1"/>
    <property type="match status" value="1"/>
</dbReference>
<dbReference type="PANTHER" id="PTHR42901:SF1">
    <property type="entry name" value="ALCOHOL DEHYDROGENASE"/>
    <property type="match status" value="1"/>
</dbReference>
<dbReference type="InterPro" id="IPR020904">
    <property type="entry name" value="Sc_DH/Rdtase_CS"/>
</dbReference>
<dbReference type="InterPro" id="IPR036291">
    <property type="entry name" value="NAD(P)-bd_dom_sf"/>
</dbReference>
<dbReference type="SMART" id="SM00822">
    <property type="entry name" value="PKS_KR"/>
    <property type="match status" value="1"/>
</dbReference>
<evidence type="ECO:0000256" key="2">
    <source>
        <dbReference type="ARBA" id="ARBA00023002"/>
    </source>
</evidence>
<comment type="similarity">
    <text evidence="1">Belongs to the short-chain dehydrogenases/reductases (SDR) family.</text>
</comment>
<proteinExistence type="inferred from homology"/>
<protein>
    <submittedName>
        <fullName evidence="4">SDR family oxidoreductase</fullName>
    </submittedName>
</protein>
<accession>A0ABP8W0G7</accession>
<dbReference type="EMBL" id="BAABLM010000004">
    <property type="protein sequence ID" value="GAA4677897.1"/>
    <property type="molecule type" value="Genomic_DNA"/>
</dbReference>
<dbReference type="PANTHER" id="PTHR42901">
    <property type="entry name" value="ALCOHOL DEHYDROGENASE"/>
    <property type="match status" value="1"/>
</dbReference>
<organism evidence="4 5">
    <name type="scientific">Frondihabitans cladoniiphilus</name>
    <dbReference type="NCBI Taxonomy" id="715785"/>
    <lineage>
        <taxon>Bacteria</taxon>
        <taxon>Bacillati</taxon>
        <taxon>Actinomycetota</taxon>
        <taxon>Actinomycetes</taxon>
        <taxon>Micrococcales</taxon>
        <taxon>Microbacteriaceae</taxon>
        <taxon>Frondihabitans</taxon>
    </lineage>
</organism>
<reference evidence="5" key="1">
    <citation type="journal article" date="2019" name="Int. J. Syst. Evol. Microbiol.">
        <title>The Global Catalogue of Microorganisms (GCM) 10K type strain sequencing project: providing services to taxonomists for standard genome sequencing and annotation.</title>
        <authorList>
            <consortium name="The Broad Institute Genomics Platform"/>
            <consortium name="The Broad Institute Genome Sequencing Center for Infectious Disease"/>
            <person name="Wu L."/>
            <person name="Ma J."/>
        </authorList>
    </citation>
    <scope>NUCLEOTIDE SEQUENCE [LARGE SCALE GENOMIC DNA]</scope>
    <source>
        <strain evidence="5">JCM 18956</strain>
    </source>
</reference>
<feature type="domain" description="Ketoreductase" evidence="3">
    <location>
        <begin position="7"/>
        <end position="208"/>
    </location>
</feature>
<dbReference type="Proteomes" id="UP001501295">
    <property type="component" value="Unassembled WGS sequence"/>
</dbReference>
<name>A0ABP8W0G7_9MICO</name>
<dbReference type="InterPro" id="IPR057326">
    <property type="entry name" value="KR_dom"/>
</dbReference>
<dbReference type="SUPFAM" id="SSF51735">
    <property type="entry name" value="NAD(P)-binding Rossmann-fold domains"/>
    <property type="match status" value="1"/>
</dbReference>
<comment type="caution">
    <text evidence="4">The sequence shown here is derived from an EMBL/GenBank/DDBJ whole genome shotgun (WGS) entry which is preliminary data.</text>
</comment>
<dbReference type="PROSITE" id="PS00061">
    <property type="entry name" value="ADH_SHORT"/>
    <property type="match status" value="1"/>
</dbReference>
<dbReference type="InterPro" id="IPR002347">
    <property type="entry name" value="SDR_fam"/>
</dbReference>
<evidence type="ECO:0000256" key="1">
    <source>
        <dbReference type="ARBA" id="ARBA00006484"/>
    </source>
</evidence>
<dbReference type="RefSeq" id="WP_345376065.1">
    <property type="nucleotide sequence ID" value="NZ_BAABLM010000004.1"/>
</dbReference>
<dbReference type="Pfam" id="PF00106">
    <property type="entry name" value="adh_short"/>
    <property type="match status" value="1"/>
</dbReference>
<evidence type="ECO:0000313" key="5">
    <source>
        <dbReference type="Proteomes" id="UP001501295"/>
    </source>
</evidence>
<keyword evidence="5" id="KW-1185">Reference proteome</keyword>
<gene>
    <name evidence="4" type="ORF">GCM10025780_23460</name>
</gene>